<dbReference type="Gene3D" id="1.25.40.10">
    <property type="entry name" value="Tetratricopeptide repeat domain"/>
    <property type="match status" value="1"/>
</dbReference>
<dbReference type="InterPro" id="IPR029044">
    <property type="entry name" value="Nucleotide-diphossugar_trans"/>
</dbReference>
<organism evidence="2">
    <name type="scientific">viral metagenome</name>
    <dbReference type="NCBI Taxonomy" id="1070528"/>
    <lineage>
        <taxon>unclassified sequences</taxon>
        <taxon>metagenomes</taxon>
        <taxon>organismal metagenomes</taxon>
    </lineage>
</organism>
<reference evidence="2" key="1">
    <citation type="journal article" date="2020" name="Nature">
        <title>Giant virus diversity and host interactions through global metagenomics.</title>
        <authorList>
            <person name="Schulz F."/>
            <person name="Roux S."/>
            <person name="Paez-Espino D."/>
            <person name="Jungbluth S."/>
            <person name="Walsh D.A."/>
            <person name="Denef V.J."/>
            <person name="McMahon K.D."/>
            <person name="Konstantinidis K.T."/>
            <person name="Eloe-Fadrosh E.A."/>
            <person name="Kyrpides N.C."/>
            <person name="Woyke T."/>
        </authorList>
    </citation>
    <scope>NUCLEOTIDE SEQUENCE</scope>
    <source>
        <strain evidence="2">GVMAG-M-3300023184-16</strain>
    </source>
</reference>
<feature type="domain" description="Glycosyltransferase 2-like" evidence="1">
    <location>
        <begin position="15"/>
        <end position="108"/>
    </location>
</feature>
<dbReference type="InterPro" id="IPR001173">
    <property type="entry name" value="Glyco_trans_2-like"/>
</dbReference>
<sequence>MTSMQMPVPTLCLNMIVKNESKVILRMLASVVDLLDSYCICDTGSTDNTIELIQTFFQERNIPGQIVHEPFRDFGHNRTFALEECTKIPNGKADYILLMDADMILHRDPAISVQEIKQRLARFRVFLLYQGTDTYHYKNVRIVKNRMGITYWGVTHEYVKMPEDAKDIPYGSFTDTELFIRDIGDGGSKSDKFQRDIRLLQQGLIDVPNNDRYTYYLANSYRDNGDTQFAIETYQKRIALGGWVEEVWQSNYAMGCCYQKLDDMPRAIFTWLEGYHIYGNRIENLYEIVQYYRKLGKNELAYQFYQMADDVRTKHAGKHDHLFTQTDIYDYKLDYEFSILGYYCNPQHKDLSRVCMKVLQYSSLEDSMYKNVLSNYKFYAPDLARYALPMCTKNIDMLSQIGREVMGGLLGEYVSSTPSMCIDAKTGDLVICVRYVNYRINDAGGYEGYAGGGQTQIGTKNVIARISGVTGDYEKRWTLKGMPRKPGGDGGEVVEYEMICDPTYNDGRYRGLEDVRLFSYDKHQGMGGGAGRLIYNANRGLDGVTKKPPSPHDESIITVEHGWLVYDTTDAQYRCANAKLLKYPAANPTLEKNWVLFGAEVGGRIHLKCVYSWRPLVLGTICPTAGTFTETHRFAEKTLPYFFKDVRCSTCGVKVGSEIWFIGHLVSYEDRRYYYHIMMVLDGTTLALKKYTTLWTFNKEKVEYTLGMVFFPEYQRFLIGYSVMDRETKYMMVSKHIFDDRMIAV</sequence>
<dbReference type="EMBL" id="MN740015">
    <property type="protein sequence ID" value="QHT83973.1"/>
    <property type="molecule type" value="Genomic_DNA"/>
</dbReference>
<accession>A0A6C0HVS0</accession>
<dbReference type="AlphaFoldDB" id="A0A6C0HVS0"/>
<dbReference type="SUPFAM" id="SSF48452">
    <property type="entry name" value="TPR-like"/>
    <property type="match status" value="1"/>
</dbReference>
<dbReference type="Pfam" id="PF00535">
    <property type="entry name" value="Glycos_transf_2"/>
    <property type="match status" value="1"/>
</dbReference>
<evidence type="ECO:0000259" key="1">
    <source>
        <dbReference type="Pfam" id="PF00535"/>
    </source>
</evidence>
<protein>
    <recommendedName>
        <fullName evidence="1">Glycosyltransferase 2-like domain-containing protein</fullName>
    </recommendedName>
</protein>
<dbReference type="Gene3D" id="3.90.550.10">
    <property type="entry name" value="Spore Coat Polysaccharide Biosynthesis Protein SpsA, Chain A"/>
    <property type="match status" value="1"/>
</dbReference>
<proteinExistence type="predicted"/>
<dbReference type="PANTHER" id="PTHR43630">
    <property type="entry name" value="POLY-BETA-1,6-N-ACETYL-D-GLUCOSAMINE SYNTHASE"/>
    <property type="match status" value="1"/>
</dbReference>
<dbReference type="SUPFAM" id="SSF53448">
    <property type="entry name" value="Nucleotide-diphospho-sugar transferases"/>
    <property type="match status" value="1"/>
</dbReference>
<dbReference type="InterPro" id="IPR011990">
    <property type="entry name" value="TPR-like_helical_dom_sf"/>
</dbReference>
<dbReference type="PANTHER" id="PTHR43630:SF2">
    <property type="entry name" value="GLYCOSYLTRANSFERASE"/>
    <property type="match status" value="1"/>
</dbReference>
<evidence type="ECO:0000313" key="2">
    <source>
        <dbReference type="EMBL" id="QHT83973.1"/>
    </source>
</evidence>
<name>A0A6C0HVS0_9ZZZZ</name>